<dbReference type="AlphaFoldDB" id="A0A8K0VTP9"/>
<keyword evidence="3" id="KW-1185">Reference proteome</keyword>
<dbReference type="EMBL" id="JAGMVJ010000020">
    <property type="protein sequence ID" value="KAH7075020.1"/>
    <property type="molecule type" value="Genomic_DNA"/>
</dbReference>
<sequence>MASITFPDIPNIAAAATSAASAAAASGDNKCSLRSMDGNIKIAVIALAAMSGVLCIALLLTCCESVCKKKRKRKVEIRVAIRSLGNDEDEPRLGGSGIREVIVIAARGSMPYERYHNYQISPRSSLLVSCCRIVWLLAASLNSTRVVAVPIPR</sequence>
<keyword evidence="1" id="KW-1133">Transmembrane helix</keyword>
<name>A0A8K0VTP9_9PLEO</name>
<keyword evidence="1" id="KW-0812">Transmembrane</keyword>
<feature type="transmembrane region" description="Helical" evidence="1">
    <location>
        <begin position="43"/>
        <end position="63"/>
    </location>
</feature>
<keyword evidence="1" id="KW-0472">Membrane</keyword>
<evidence type="ECO:0000313" key="3">
    <source>
        <dbReference type="Proteomes" id="UP000813461"/>
    </source>
</evidence>
<accession>A0A8K0VTP9</accession>
<proteinExistence type="predicted"/>
<evidence type="ECO:0000313" key="2">
    <source>
        <dbReference type="EMBL" id="KAH7075020.1"/>
    </source>
</evidence>
<gene>
    <name evidence="2" type="ORF">FB567DRAFT_553300</name>
</gene>
<protein>
    <submittedName>
        <fullName evidence="2">Uncharacterized protein</fullName>
    </submittedName>
</protein>
<comment type="caution">
    <text evidence="2">The sequence shown here is derived from an EMBL/GenBank/DDBJ whole genome shotgun (WGS) entry which is preliminary data.</text>
</comment>
<reference evidence="2" key="1">
    <citation type="journal article" date="2021" name="Nat. Commun.">
        <title>Genetic determinants of endophytism in the Arabidopsis root mycobiome.</title>
        <authorList>
            <person name="Mesny F."/>
            <person name="Miyauchi S."/>
            <person name="Thiergart T."/>
            <person name="Pickel B."/>
            <person name="Atanasova L."/>
            <person name="Karlsson M."/>
            <person name="Huettel B."/>
            <person name="Barry K.W."/>
            <person name="Haridas S."/>
            <person name="Chen C."/>
            <person name="Bauer D."/>
            <person name="Andreopoulos W."/>
            <person name="Pangilinan J."/>
            <person name="LaButti K."/>
            <person name="Riley R."/>
            <person name="Lipzen A."/>
            <person name="Clum A."/>
            <person name="Drula E."/>
            <person name="Henrissat B."/>
            <person name="Kohler A."/>
            <person name="Grigoriev I.V."/>
            <person name="Martin F.M."/>
            <person name="Hacquard S."/>
        </authorList>
    </citation>
    <scope>NUCLEOTIDE SEQUENCE</scope>
    <source>
        <strain evidence="2">MPI-SDFR-AT-0120</strain>
    </source>
</reference>
<dbReference type="Proteomes" id="UP000813461">
    <property type="component" value="Unassembled WGS sequence"/>
</dbReference>
<evidence type="ECO:0000256" key="1">
    <source>
        <dbReference type="SAM" id="Phobius"/>
    </source>
</evidence>
<organism evidence="2 3">
    <name type="scientific">Paraphoma chrysanthemicola</name>
    <dbReference type="NCBI Taxonomy" id="798071"/>
    <lineage>
        <taxon>Eukaryota</taxon>
        <taxon>Fungi</taxon>
        <taxon>Dikarya</taxon>
        <taxon>Ascomycota</taxon>
        <taxon>Pezizomycotina</taxon>
        <taxon>Dothideomycetes</taxon>
        <taxon>Pleosporomycetidae</taxon>
        <taxon>Pleosporales</taxon>
        <taxon>Pleosporineae</taxon>
        <taxon>Phaeosphaeriaceae</taxon>
        <taxon>Paraphoma</taxon>
    </lineage>
</organism>